<dbReference type="RefSeq" id="WP_299216540.1">
    <property type="nucleotide sequence ID" value="NZ_JBDGHN010000002.1"/>
</dbReference>
<evidence type="ECO:0000313" key="1">
    <source>
        <dbReference type="EMBL" id="MEN2750577.1"/>
    </source>
</evidence>
<evidence type="ECO:0000313" key="2">
    <source>
        <dbReference type="Proteomes" id="UP001461960"/>
    </source>
</evidence>
<dbReference type="Proteomes" id="UP001461960">
    <property type="component" value="Unassembled WGS sequence"/>
</dbReference>
<comment type="caution">
    <text evidence="1">The sequence shown here is derived from an EMBL/GenBank/DDBJ whole genome shotgun (WGS) entry which is preliminary data.</text>
</comment>
<proteinExistence type="predicted"/>
<gene>
    <name evidence="1" type="ORF">AAIR29_02910</name>
</gene>
<organism evidence="1 2">
    <name type="scientific">Psychrobacter saeujeotis</name>
    <dbReference type="NCBI Taxonomy" id="3143436"/>
    <lineage>
        <taxon>Bacteria</taxon>
        <taxon>Pseudomonadati</taxon>
        <taxon>Pseudomonadota</taxon>
        <taxon>Gammaproteobacteria</taxon>
        <taxon>Moraxellales</taxon>
        <taxon>Moraxellaceae</taxon>
        <taxon>Psychrobacter</taxon>
    </lineage>
</organism>
<protein>
    <submittedName>
        <fullName evidence="1">Uncharacterized protein</fullName>
    </submittedName>
</protein>
<dbReference type="EMBL" id="JBDGHN010000002">
    <property type="protein sequence ID" value="MEN2750577.1"/>
    <property type="molecule type" value="Genomic_DNA"/>
</dbReference>
<accession>A0ABU9X5C4</accession>
<name>A0ABU9X5C4_9GAMM</name>
<keyword evidence="2" id="KW-1185">Reference proteome</keyword>
<reference evidence="1 2" key="1">
    <citation type="submission" date="2024-05" db="EMBL/GenBank/DDBJ databases">
        <authorList>
            <person name="Kim H.-Y."/>
            <person name="Kim E."/>
            <person name="Cai Y."/>
            <person name="Yang S.-M."/>
            <person name="Lee W."/>
        </authorList>
    </citation>
    <scope>NUCLEOTIDE SEQUENCE [LARGE SCALE GENOMIC DNA]</scope>
    <source>
        <strain evidence="1 2">FBL11</strain>
    </source>
</reference>
<sequence>MNNQLKGSDLTRAMLKNGDHNIWCAVDDESDERAITDHKNNDFTARIVSFVDGKFICTSGAPWTYAVPIKIVAITQEDAGL</sequence>